<reference evidence="2" key="1">
    <citation type="submission" date="2017-05" db="EMBL/GenBank/DDBJ databases">
        <title>Complete and WGS of Bordetella genogroups.</title>
        <authorList>
            <person name="Spilker T."/>
            <person name="Lipuma J."/>
        </authorList>
    </citation>
    <scope>NUCLEOTIDE SEQUENCE [LARGE SCALE GENOMIC DNA]</scope>
    <source>
        <strain evidence="2">AU8856</strain>
    </source>
</reference>
<dbReference type="RefSeq" id="WP_094843731.1">
    <property type="nucleotide sequence ID" value="NZ_NEVS01000004.1"/>
</dbReference>
<dbReference type="InterPro" id="IPR021074">
    <property type="entry name" value="Formate_DH_dsu"/>
</dbReference>
<dbReference type="AlphaFoldDB" id="A0A261UL43"/>
<organism evidence="1 2">
    <name type="scientific">Bordetella genomosp. 11</name>
    <dbReference type="NCBI Taxonomy" id="1416808"/>
    <lineage>
        <taxon>Bacteria</taxon>
        <taxon>Pseudomonadati</taxon>
        <taxon>Pseudomonadota</taxon>
        <taxon>Betaproteobacteria</taxon>
        <taxon>Burkholderiales</taxon>
        <taxon>Alcaligenaceae</taxon>
        <taxon>Bordetella</taxon>
    </lineage>
</organism>
<sequence>MEIGNLIRMANRIGDFFDAMPDRPEAIEGVANHIQKFWEPRMRVELLAFVERHPDGIDGDVRLSPIVLEAVKGNRERLTPRAAAH</sequence>
<keyword evidence="2" id="KW-1185">Reference proteome</keyword>
<dbReference type="EMBL" id="NEVS01000004">
    <property type="protein sequence ID" value="OZI62351.1"/>
    <property type="molecule type" value="Genomic_DNA"/>
</dbReference>
<evidence type="ECO:0000313" key="2">
    <source>
        <dbReference type="Proteomes" id="UP000215767"/>
    </source>
</evidence>
<dbReference type="OrthoDB" id="8527650at2"/>
<name>A0A261UL43_9BORD</name>
<proteinExistence type="predicted"/>
<protein>
    <submittedName>
        <fullName evidence="1">Formate dehydrogenase</fullName>
    </submittedName>
</protein>
<evidence type="ECO:0000313" key="1">
    <source>
        <dbReference type="EMBL" id="OZI62351.1"/>
    </source>
</evidence>
<accession>A0A261UL43</accession>
<comment type="caution">
    <text evidence="1">The sequence shown here is derived from an EMBL/GenBank/DDBJ whole genome shotgun (WGS) entry which is preliminary data.</text>
</comment>
<dbReference type="Proteomes" id="UP000215767">
    <property type="component" value="Unassembled WGS sequence"/>
</dbReference>
<gene>
    <name evidence="1" type="ORF">CAL28_24485</name>
</gene>
<dbReference type="Pfam" id="PF11390">
    <property type="entry name" value="FdsD"/>
    <property type="match status" value="1"/>
</dbReference>